<feature type="binding site" evidence="16">
    <location>
        <begin position="122"/>
        <end position="123"/>
    </location>
    <ligand>
        <name>S-adenosyl-L-methionine</name>
        <dbReference type="ChEBI" id="CHEBI:59789"/>
        <label>2</label>
    </ligand>
</feature>
<evidence type="ECO:0000256" key="6">
    <source>
        <dbReference type="ARBA" id="ARBA00022490"/>
    </source>
</evidence>
<dbReference type="GO" id="GO:0051989">
    <property type="term" value="F:coproporphyrinogen dehydrogenase activity"/>
    <property type="evidence" value="ECO:0007669"/>
    <property type="project" value="UniProtKB-EC"/>
</dbReference>
<evidence type="ECO:0000313" key="19">
    <source>
        <dbReference type="EMBL" id="RKE03260.1"/>
    </source>
</evidence>
<evidence type="ECO:0000256" key="5">
    <source>
        <dbReference type="ARBA" id="ARBA00022485"/>
    </source>
</evidence>
<evidence type="ECO:0000259" key="18">
    <source>
        <dbReference type="PROSITE" id="PS51918"/>
    </source>
</evidence>
<feature type="binding site" evidence="16">
    <location>
        <position position="252"/>
    </location>
    <ligand>
        <name>S-adenosyl-L-methionine</name>
        <dbReference type="ChEBI" id="CHEBI:59789"/>
        <label>2</label>
    </ligand>
</feature>
<dbReference type="InterPro" id="IPR034505">
    <property type="entry name" value="Coproporphyrinogen-III_oxidase"/>
</dbReference>
<dbReference type="SFLD" id="SFLDG01065">
    <property type="entry name" value="anaerobic_coproporphyrinogen-I"/>
    <property type="match status" value="1"/>
</dbReference>
<name>A0A419X6S8_9BACT</name>
<keyword evidence="5 15" id="KW-0004">4Fe-4S</keyword>
<dbReference type="GO" id="GO:0006782">
    <property type="term" value="P:protoporphyrinogen IX biosynthetic process"/>
    <property type="evidence" value="ECO:0007669"/>
    <property type="project" value="UniProtKB-UniPathway"/>
</dbReference>
<dbReference type="SFLD" id="SFLDG01082">
    <property type="entry name" value="B12-binding_domain_containing"/>
    <property type="match status" value="1"/>
</dbReference>
<comment type="subunit">
    <text evidence="4">Monomer.</text>
</comment>
<comment type="catalytic activity">
    <reaction evidence="14 15">
        <text>coproporphyrinogen III + 2 S-adenosyl-L-methionine = protoporphyrinogen IX + 2 5'-deoxyadenosine + 2 L-methionine + 2 CO2</text>
        <dbReference type="Rhea" id="RHEA:15425"/>
        <dbReference type="ChEBI" id="CHEBI:16526"/>
        <dbReference type="ChEBI" id="CHEBI:17319"/>
        <dbReference type="ChEBI" id="CHEBI:57307"/>
        <dbReference type="ChEBI" id="CHEBI:57309"/>
        <dbReference type="ChEBI" id="CHEBI:57844"/>
        <dbReference type="ChEBI" id="CHEBI:59789"/>
        <dbReference type="EC" id="1.3.98.3"/>
    </reaction>
</comment>
<comment type="subcellular location">
    <subcellularLocation>
        <location evidence="1 15">Cytoplasm</location>
    </subcellularLocation>
</comment>
<dbReference type="GO" id="GO:0005737">
    <property type="term" value="C:cytoplasm"/>
    <property type="evidence" value="ECO:0007669"/>
    <property type="project" value="UniProtKB-SubCell"/>
</dbReference>
<dbReference type="CDD" id="cd01335">
    <property type="entry name" value="Radical_SAM"/>
    <property type="match status" value="1"/>
</dbReference>
<feature type="domain" description="Radical SAM core" evidence="18">
    <location>
        <begin position="55"/>
        <end position="280"/>
    </location>
</feature>
<sequence length="462" mass="53632">MNKAKEFFMNKELLIEKYNVPVPRYTSYPTVPFWGDDKPDTKDWLKVVKRTFDESNSTKGISIYVHLPYCERLCTYCACTKVITRDHGVEDKYIDALLQEWKIYLNTFGEKPILRELHLGGGTPTFFSPENLKKLINGIKENAILHENYEFSFEGHPNNTTREHLKALYDVGFRRVSFGVQDFDPEVQRVINRKQSFEIVKEVTEAAREIGYQSVNFDLIYGLPKQQISSVRDTFEKVSELKPDRIAYYSYAHVPWKTKGQRMFTDADIPDSAAKRALYDLGKEKLAELNYSDIGMDHFSLPHDELFVAREEKRLHRNFMGYNTSHTELLIGLGASSISDAKYAYAQNPKEIHLYQAACEKGELDLVKGYFLTDEDLTVKRAILDITCRRELFFTDELKKYLPENITEELKVMKEEGIIELDEEKLIVTDLGMIFLRNIAKPFDNKLRYSQKGGDKMFSKAI</sequence>
<evidence type="ECO:0000256" key="17">
    <source>
        <dbReference type="PIRSR" id="PIRSR000167-2"/>
    </source>
</evidence>
<evidence type="ECO:0000256" key="8">
    <source>
        <dbReference type="ARBA" id="ARBA00022723"/>
    </source>
</evidence>
<dbReference type="PANTHER" id="PTHR13932">
    <property type="entry name" value="COPROPORPHYRINIGEN III OXIDASE"/>
    <property type="match status" value="1"/>
</dbReference>
<evidence type="ECO:0000256" key="13">
    <source>
        <dbReference type="ARBA" id="ARBA00024295"/>
    </source>
</evidence>
<evidence type="ECO:0000256" key="7">
    <source>
        <dbReference type="ARBA" id="ARBA00022691"/>
    </source>
</evidence>
<accession>A0A419X6S8</accession>
<keyword evidence="11 15" id="KW-0411">Iron-sulfur</keyword>
<dbReference type="GO" id="GO:0051539">
    <property type="term" value="F:4 iron, 4 sulfur cluster binding"/>
    <property type="evidence" value="ECO:0007669"/>
    <property type="project" value="UniProtKB-KW"/>
</dbReference>
<dbReference type="EC" id="1.3.98.3" evidence="15"/>
<dbReference type="Gene3D" id="3.80.30.20">
    <property type="entry name" value="tm_1862 like domain"/>
    <property type="match status" value="1"/>
</dbReference>
<keyword evidence="20" id="KW-1185">Reference proteome</keyword>
<keyword evidence="9 15" id="KW-0560">Oxidoreductase</keyword>
<comment type="similarity">
    <text evidence="3 15">Belongs to the anaerobic coproporphyrinogen-III oxidase family.</text>
</comment>
<proteinExistence type="inferred from homology"/>
<evidence type="ECO:0000256" key="15">
    <source>
        <dbReference type="PIRNR" id="PIRNR000167"/>
    </source>
</evidence>
<dbReference type="InterPro" id="IPR004558">
    <property type="entry name" value="Coprogen_oxidase_HemN"/>
</dbReference>
<dbReference type="Pfam" id="PF04055">
    <property type="entry name" value="Radical_SAM"/>
    <property type="match status" value="1"/>
</dbReference>
<dbReference type="GO" id="GO:0004109">
    <property type="term" value="F:coproporphyrinogen oxidase activity"/>
    <property type="evidence" value="ECO:0007669"/>
    <property type="project" value="InterPro"/>
</dbReference>
<keyword evidence="8 15" id="KW-0479">Metal-binding</keyword>
<dbReference type="SFLD" id="SFLDS00029">
    <property type="entry name" value="Radical_SAM"/>
    <property type="match status" value="1"/>
</dbReference>
<dbReference type="InterPro" id="IPR058240">
    <property type="entry name" value="rSAM_sf"/>
</dbReference>
<feature type="binding site" evidence="16">
    <location>
        <position position="338"/>
    </location>
    <ligand>
        <name>S-adenosyl-L-methionine</name>
        <dbReference type="ChEBI" id="CHEBI:59789"/>
        <label>1</label>
    </ligand>
</feature>
<feature type="binding site" evidence="17">
    <location>
        <position position="74"/>
    </location>
    <ligand>
        <name>[4Fe-4S] cluster</name>
        <dbReference type="ChEBI" id="CHEBI:49883"/>
        <note>4Fe-4S-S-AdoMet</note>
    </ligand>
</feature>
<dbReference type="EMBL" id="RAPQ01000008">
    <property type="protein sequence ID" value="RKE03260.1"/>
    <property type="molecule type" value="Genomic_DNA"/>
</dbReference>
<dbReference type="Proteomes" id="UP000284531">
    <property type="component" value="Unassembled WGS sequence"/>
</dbReference>
<gene>
    <name evidence="19" type="ORF">BXY64_0253</name>
</gene>
<evidence type="ECO:0000256" key="12">
    <source>
        <dbReference type="ARBA" id="ARBA00023244"/>
    </source>
</evidence>
<dbReference type="Gene3D" id="1.10.10.920">
    <property type="match status" value="1"/>
</dbReference>
<dbReference type="NCBIfam" id="TIGR00538">
    <property type="entry name" value="hemN"/>
    <property type="match status" value="1"/>
</dbReference>
<organism evidence="19 20">
    <name type="scientific">Marinifilum flexuosum</name>
    <dbReference type="NCBI Taxonomy" id="1117708"/>
    <lineage>
        <taxon>Bacteria</taxon>
        <taxon>Pseudomonadati</taxon>
        <taxon>Bacteroidota</taxon>
        <taxon>Bacteroidia</taxon>
        <taxon>Marinilabiliales</taxon>
        <taxon>Marinifilaceae</taxon>
    </lineage>
</organism>
<keyword evidence="12 15" id="KW-0627">Porphyrin biosynthesis</keyword>
<keyword evidence="6 15" id="KW-0963">Cytoplasm</keyword>
<comment type="cofactor">
    <cofactor evidence="15 17">
        <name>[4Fe-4S] cluster</name>
        <dbReference type="ChEBI" id="CHEBI:49883"/>
    </cofactor>
    <text evidence="15 17">Binds 1 [4Fe-4S] cluster. The cluster is coordinated with 3 cysteines and an exchangeable S-adenosyl-L-methionine.</text>
</comment>
<feature type="binding site" evidence="17">
    <location>
        <position position="70"/>
    </location>
    <ligand>
        <name>[4Fe-4S] cluster</name>
        <dbReference type="ChEBI" id="CHEBI:49883"/>
        <note>4Fe-4S-S-AdoMet</note>
    </ligand>
</feature>
<feature type="binding site" evidence="16">
    <location>
        <position position="193"/>
    </location>
    <ligand>
        <name>S-adenosyl-L-methionine</name>
        <dbReference type="ChEBI" id="CHEBI:59789"/>
        <label>2</label>
    </ligand>
</feature>
<dbReference type="PANTHER" id="PTHR13932:SF6">
    <property type="entry name" value="OXYGEN-INDEPENDENT COPROPORPHYRINOGEN III OXIDASE"/>
    <property type="match status" value="1"/>
</dbReference>
<evidence type="ECO:0000313" key="20">
    <source>
        <dbReference type="Proteomes" id="UP000284531"/>
    </source>
</evidence>
<keyword evidence="7 15" id="KW-0949">S-adenosyl-L-methionine</keyword>
<dbReference type="SUPFAM" id="SSF102114">
    <property type="entry name" value="Radical SAM enzymes"/>
    <property type="match status" value="1"/>
</dbReference>
<dbReference type="PIRSF" id="PIRSF000167">
    <property type="entry name" value="HemN"/>
    <property type="match status" value="1"/>
</dbReference>
<dbReference type="UniPathway" id="UPA00251">
    <property type="reaction ID" value="UER00323"/>
</dbReference>
<dbReference type="PROSITE" id="PS51918">
    <property type="entry name" value="RADICAL_SAM"/>
    <property type="match status" value="1"/>
</dbReference>
<evidence type="ECO:0000256" key="16">
    <source>
        <dbReference type="PIRSR" id="PIRSR000167-1"/>
    </source>
</evidence>
<comment type="pathway">
    <text evidence="2 15">Porphyrin-containing compound metabolism; protoporphyrin-IX biosynthesis; protoporphyrinogen-IX from coproporphyrinogen-III (AdoMet route): step 1/1.</text>
</comment>
<keyword evidence="10 15" id="KW-0408">Iron</keyword>
<feature type="binding site" evidence="16">
    <location>
        <position position="64"/>
    </location>
    <ligand>
        <name>S-adenosyl-L-methionine</name>
        <dbReference type="ChEBI" id="CHEBI:59789"/>
        <label>1</label>
    </ligand>
</feature>
<evidence type="ECO:0000256" key="3">
    <source>
        <dbReference type="ARBA" id="ARBA00005493"/>
    </source>
</evidence>
<feature type="binding site" evidence="16">
    <location>
        <position position="154"/>
    </location>
    <ligand>
        <name>S-adenosyl-L-methionine</name>
        <dbReference type="ChEBI" id="CHEBI:59789"/>
        <label>1</label>
    </ligand>
</feature>
<protein>
    <recommendedName>
        <fullName evidence="15">Coproporphyrinogen-III oxidase</fullName>
        <ecNumber evidence="15">1.3.98.3</ecNumber>
    </recommendedName>
</protein>
<dbReference type="InterPro" id="IPR023404">
    <property type="entry name" value="rSAM_horseshoe"/>
</dbReference>
<comment type="caution">
    <text evidence="19">The sequence shown here is derived from an EMBL/GenBank/DDBJ whole genome shotgun (WGS) entry which is preliminary data.</text>
</comment>
<dbReference type="InterPro" id="IPR006638">
    <property type="entry name" value="Elp3/MiaA/NifB-like_rSAM"/>
</dbReference>
<dbReference type="SMART" id="SM00729">
    <property type="entry name" value="Elp3"/>
    <property type="match status" value="1"/>
</dbReference>
<evidence type="ECO:0000256" key="2">
    <source>
        <dbReference type="ARBA" id="ARBA00004785"/>
    </source>
</evidence>
<evidence type="ECO:0000256" key="10">
    <source>
        <dbReference type="ARBA" id="ARBA00023004"/>
    </source>
</evidence>
<evidence type="ECO:0000256" key="14">
    <source>
        <dbReference type="ARBA" id="ARBA00048321"/>
    </source>
</evidence>
<evidence type="ECO:0000256" key="1">
    <source>
        <dbReference type="ARBA" id="ARBA00004496"/>
    </source>
</evidence>
<reference evidence="19 20" key="1">
    <citation type="submission" date="2018-09" db="EMBL/GenBank/DDBJ databases">
        <title>Genomic Encyclopedia of Archaeal and Bacterial Type Strains, Phase II (KMG-II): from individual species to whole genera.</title>
        <authorList>
            <person name="Goeker M."/>
        </authorList>
    </citation>
    <scope>NUCLEOTIDE SEQUENCE [LARGE SCALE GENOMIC DNA]</scope>
    <source>
        <strain evidence="19 20">DSM 21950</strain>
    </source>
</reference>
<dbReference type="AlphaFoldDB" id="A0A419X6S8"/>
<feature type="binding site" evidence="16">
    <location>
        <position position="121"/>
    </location>
    <ligand>
        <name>S-adenosyl-L-methionine</name>
        <dbReference type="ChEBI" id="CHEBI:59789"/>
        <label>1</label>
    </ligand>
</feature>
<feature type="binding site" evidence="17">
    <location>
        <position position="77"/>
    </location>
    <ligand>
        <name>[4Fe-4S] cluster</name>
        <dbReference type="ChEBI" id="CHEBI:49883"/>
        <note>4Fe-4S-S-AdoMet</note>
    </ligand>
</feature>
<comment type="function">
    <text evidence="13">Involved in the heme biosynthesis. Catalyzes the anaerobic oxidative decarboxylation of propionate groups of rings A and B of coproporphyrinogen III to yield the vinyl groups in protoporphyrinogen IX.</text>
</comment>
<dbReference type="RefSeq" id="WP_245996569.1">
    <property type="nucleotide sequence ID" value="NZ_RAPQ01000008.1"/>
</dbReference>
<evidence type="ECO:0000256" key="11">
    <source>
        <dbReference type="ARBA" id="ARBA00023014"/>
    </source>
</evidence>
<dbReference type="GO" id="GO:0046872">
    <property type="term" value="F:metal ion binding"/>
    <property type="evidence" value="ECO:0007669"/>
    <property type="project" value="UniProtKB-KW"/>
</dbReference>
<feature type="binding site" evidence="16">
    <location>
        <position position="181"/>
    </location>
    <ligand>
        <name>S-adenosyl-L-methionine</name>
        <dbReference type="ChEBI" id="CHEBI:59789"/>
        <label>2</label>
    </ligand>
</feature>
<feature type="binding site" evidence="16">
    <location>
        <position position="218"/>
    </location>
    <ligand>
        <name>S-adenosyl-L-methionine</name>
        <dbReference type="ChEBI" id="CHEBI:59789"/>
        <label>2</label>
    </ligand>
</feature>
<evidence type="ECO:0000256" key="4">
    <source>
        <dbReference type="ARBA" id="ARBA00011245"/>
    </source>
</evidence>
<dbReference type="InterPro" id="IPR007197">
    <property type="entry name" value="rSAM"/>
</dbReference>
<evidence type="ECO:0000256" key="9">
    <source>
        <dbReference type="ARBA" id="ARBA00023002"/>
    </source>
</evidence>
<feature type="binding site" evidence="16">
    <location>
        <begin position="76"/>
        <end position="78"/>
    </location>
    <ligand>
        <name>S-adenosyl-L-methionine</name>
        <dbReference type="ChEBI" id="CHEBI:59789"/>
        <label>2</label>
    </ligand>
</feature>